<dbReference type="InterPro" id="IPR019170">
    <property type="entry name" value="Meckelin"/>
</dbReference>
<organism evidence="1">
    <name type="scientific">Spodoptera frugiperda</name>
    <name type="common">Fall armyworm</name>
    <dbReference type="NCBI Taxonomy" id="7108"/>
    <lineage>
        <taxon>Eukaryota</taxon>
        <taxon>Metazoa</taxon>
        <taxon>Ecdysozoa</taxon>
        <taxon>Arthropoda</taxon>
        <taxon>Hexapoda</taxon>
        <taxon>Insecta</taxon>
        <taxon>Pterygota</taxon>
        <taxon>Neoptera</taxon>
        <taxon>Endopterygota</taxon>
        <taxon>Lepidoptera</taxon>
        <taxon>Glossata</taxon>
        <taxon>Ditrysia</taxon>
        <taxon>Noctuoidea</taxon>
        <taxon>Noctuidae</taxon>
        <taxon>Amphipyrinae</taxon>
        <taxon>Spodoptera</taxon>
    </lineage>
</organism>
<name>A0A2H1WW50_SPOFR</name>
<dbReference type="GO" id="GO:0036038">
    <property type="term" value="C:MKS complex"/>
    <property type="evidence" value="ECO:0007669"/>
    <property type="project" value="InterPro"/>
</dbReference>
<proteinExistence type="predicted"/>
<gene>
    <name evidence="1" type="ORF">SFRICE_028223</name>
</gene>
<reference evidence="1" key="1">
    <citation type="submission" date="2016-07" db="EMBL/GenBank/DDBJ databases">
        <authorList>
            <person name="Bretaudeau A."/>
        </authorList>
    </citation>
    <scope>NUCLEOTIDE SEQUENCE</scope>
    <source>
        <strain evidence="1">Rice</strain>
        <tissue evidence="1">Whole body</tissue>
    </source>
</reference>
<dbReference type="PANTHER" id="PTHR21274">
    <property type="entry name" value="MECKELIN"/>
    <property type="match status" value="1"/>
</dbReference>
<evidence type="ECO:0000313" key="1">
    <source>
        <dbReference type="EMBL" id="SOQ56654.1"/>
    </source>
</evidence>
<dbReference type="PANTHER" id="PTHR21274:SF0">
    <property type="entry name" value="MECKELIN"/>
    <property type="match status" value="1"/>
</dbReference>
<sequence>MPGSCQQGYYYEPSALGCVTCPVNASMVPSADGFGCSCAEHSVPVGIGRCKPCNATEVVSADGYTCVPRRCQNVSGRIACRKCPNDYITVTQNIDGSPLKEVQCVKCARGFKPVNNVCARCESCTCAKNQIIVRGICIPKTYVNSRPKYEENSLHPLALLDVVKHEYLCMQNNLRSCHTLANECVRNFYSTDAAGPCRLWIQPKLITPKDMPVIGQTYYLMVSNRRRPWSLETPEALQVRYRFFGS</sequence>
<dbReference type="AlphaFoldDB" id="A0A2H1WW50"/>
<dbReference type="GO" id="GO:0060271">
    <property type="term" value="P:cilium assembly"/>
    <property type="evidence" value="ECO:0007669"/>
    <property type="project" value="InterPro"/>
</dbReference>
<dbReference type="Pfam" id="PF09773">
    <property type="entry name" value="Meckelin"/>
    <property type="match status" value="1"/>
</dbReference>
<protein>
    <submittedName>
        <fullName evidence="1">SFRICE_028223</fullName>
    </submittedName>
</protein>
<dbReference type="EMBL" id="ODYU01011116">
    <property type="protein sequence ID" value="SOQ56654.1"/>
    <property type="molecule type" value="Genomic_DNA"/>
</dbReference>
<accession>A0A2H1WW50</accession>